<dbReference type="GO" id="GO:0006006">
    <property type="term" value="P:glucose metabolic process"/>
    <property type="evidence" value="ECO:0007669"/>
    <property type="project" value="UniProtKB-KW"/>
</dbReference>
<proteinExistence type="inferred from homology"/>
<dbReference type="InterPro" id="IPR050282">
    <property type="entry name" value="Cycloisomerase_2"/>
</dbReference>
<dbReference type="InterPro" id="IPR019405">
    <property type="entry name" value="Lactonase_7-beta_prop"/>
</dbReference>
<accession>A0A1G8CJI8</accession>
<dbReference type="STRING" id="104663.SAMN04488121_112165"/>
<comment type="similarity">
    <text evidence="1">Belongs to the cycloisomerase 2 family.</text>
</comment>
<evidence type="ECO:0000313" key="4">
    <source>
        <dbReference type="Proteomes" id="UP000199045"/>
    </source>
</evidence>
<dbReference type="GO" id="GO:0005829">
    <property type="term" value="C:cytosol"/>
    <property type="evidence" value="ECO:0007669"/>
    <property type="project" value="TreeGrafter"/>
</dbReference>
<dbReference type="Gene3D" id="2.130.10.10">
    <property type="entry name" value="YVTN repeat-like/Quinoprotein amine dehydrogenase"/>
    <property type="match status" value="1"/>
</dbReference>
<dbReference type="PANTHER" id="PTHR30344:SF1">
    <property type="entry name" value="6-PHOSPHOGLUCONOLACTONASE"/>
    <property type="match status" value="1"/>
</dbReference>
<dbReference type="InterPro" id="IPR011048">
    <property type="entry name" value="Haem_d1_sf"/>
</dbReference>
<sequence length="394" mass="43398">MRLNTIFVRHINSGPINRFITLLKRSCLLLLALLANCVIYAQTTYLFVGSYNDAKDKDGIYIYKMDMESGRLDKVCTFSAIMNPSFLTLSADGQYIYACSETRTPGLGSVSSYRFDRQQGVITMLSKQPSGGDNPVYLTVHKSGRWLVNGNYTGGSIAVFPLNGDGTIGEAVTVIPFADSSITDRQKSAHIHSTVFSPAQDYVFAPDLGADKIRRFTFDASKGKPLQLDSFIRTTPGSGPRHFTFHPNGRFAYCIEELSGSVAAYKYNSGRLEPFQRLMTHGSEPRSAYSSADIHISPDGHFLYASNRGVENNIAIYSIHKNGTLTFVGYESVLGDHPRNFLIDPSGKFLIVANQISGNVVVFKRDAQTGLLTKTGVDVKMQGPSSLQIRTYND</sequence>
<evidence type="ECO:0000313" key="3">
    <source>
        <dbReference type="EMBL" id="SDH45565.1"/>
    </source>
</evidence>
<dbReference type="EMBL" id="FNBN01000012">
    <property type="protein sequence ID" value="SDH45565.1"/>
    <property type="molecule type" value="Genomic_DNA"/>
</dbReference>
<reference evidence="3 4" key="1">
    <citation type="submission" date="2016-10" db="EMBL/GenBank/DDBJ databases">
        <authorList>
            <person name="de Groot N.N."/>
        </authorList>
    </citation>
    <scope>NUCLEOTIDE SEQUENCE [LARGE SCALE GENOMIC DNA]</scope>
    <source>
        <strain evidence="3 4">DSM 527</strain>
    </source>
</reference>
<keyword evidence="2" id="KW-0119">Carbohydrate metabolism</keyword>
<name>A0A1G8CJI8_CHIFI</name>
<dbReference type="Pfam" id="PF10282">
    <property type="entry name" value="Lactonase"/>
    <property type="match status" value="1"/>
</dbReference>
<dbReference type="GO" id="GO:0016853">
    <property type="term" value="F:isomerase activity"/>
    <property type="evidence" value="ECO:0007669"/>
    <property type="project" value="UniProtKB-KW"/>
</dbReference>
<dbReference type="GO" id="GO:0017057">
    <property type="term" value="F:6-phosphogluconolactonase activity"/>
    <property type="evidence" value="ECO:0007669"/>
    <property type="project" value="TreeGrafter"/>
</dbReference>
<evidence type="ECO:0000256" key="2">
    <source>
        <dbReference type="ARBA" id="ARBA00022526"/>
    </source>
</evidence>
<evidence type="ECO:0000256" key="1">
    <source>
        <dbReference type="ARBA" id="ARBA00005564"/>
    </source>
</evidence>
<protein>
    <submittedName>
        <fullName evidence="3">6-phosphogluconolactonase, cycloisomerase 2 family</fullName>
    </submittedName>
</protein>
<dbReference type="PANTHER" id="PTHR30344">
    <property type="entry name" value="6-PHOSPHOGLUCONOLACTONASE-RELATED"/>
    <property type="match status" value="1"/>
</dbReference>
<keyword evidence="3" id="KW-0413">Isomerase</keyword>
<dbReference type="Proteomes" id="UP000199045">
    <property type="component" value="Unassembled WGS sequence"/>
</dbReference>
<dbReference type="AlphaFoldDB" id="A0A1G8CJI8"/>
<dbReference type="FunFam" id="2.130.10.10:FF:000306">
    <property type="entry name" value="3-carboxymuconate cyclase"/>
    <property type="match status" value="1"/>
</dbReference>
<dbReference type="InterPro" id="IPR015943">
    <property type="entry name" value="WD40/YVTN_repeat-like_dom_sf"/>
</dbReference>
<keyword evidence="2" id="KW-0313">Glucose metabolism</keyword>
<organism evidence="3 4">
    <name type="scientific">Chitinophaga filiformis</name>
    <name type="common">Myxococcus filiformis</name>
    <name type="synonym">Flexibacter filiformis</name>
    <dbReference type="NCBI Taxonomy" id="104663"/>
    <lineage>
        <taxon>Bacteria</taxon>
        <taxon>Pseudomonadati</taxon>
        <taxon>Bacteroidota</taxon>
        <taxon>Chitinophagia</taxon>
        <taxon>Chitinophagales</taxon>
        <taxon>Chitinophagaceae</taxon>
        <taxon>Chitinophaga</taxon>
    </lineage>
</organism>
<dbReference type="SUPFAM" id="SSF51004">
    <property type="entry name" value="C-terminal (heme d1) domain of cytochrome cd1-nitrite reductase"/>
    <property type="match status" value="1"/>
</dbReference>
<gene>
    <name evidence="3" type="ORF">SAMN04488121_112165</name>
</gene>
<dbReference type="OrthoDB" id="9790815at2"/>